<gene>
    <name evidence="2" type="ordered locus">Ndas_1273</name>
</gene>
<dbReference type="PANTHER" id="PTHR43689">
    <property type="entry name" value="HYDROLASE"/>
    <property type="match status" value="1"/>
</dbReference>
<dbReference type="Gene3D" id="3.40.50.1820">
    <property type="entry name" value="alpha/beta hydrolase"/>
    <property type="match status" value="1"/>
</dbReference>
<dbReference type="SUPFAM" id="SSF53474">
    <property type="entry name" value="alpha/beta-Hydrolases"/>
    <property type="match status" value="1"/>
</dbReference>
<feature type="domain" description="Serine aminopeptidase S33" evidence="1">
    <location>
        <begin position="47"/>
        <end position="285"/>
    </location>
</feature>
<dbReference type="GO" id="GO:0016787">
    <property type="term" value="F:hydrolase activity"/>
    <property type="evidence" value="ECO:0007669"/>
    <property type="project" value="UniProtKB-KW"/>
</dbReference>
<dbReference type="eggNOG" id="COG2267">
    <property type="taxonomic scope" value="Bacteria"/>
</dbReference>
<protein>
    <submittedName>
        <fullName evidence="2">Alpha/beta hydrolase fold protein</fullName>
    </submittedName>
</protein>
<dbReference type="InterPro" id="IPR029058">
    <property type="entry name" value="AB_hydrolase_fold"/>
</dbReference>
<organism evidence="2 3">
    <name type="scientific">Nocardiopsis dassonvillei (strain ATCC 23218 / DSM 43111 / CIP 107115 / JCM 7437 / KCTC 9190 / NBRC 14626 / NCTC 10488 / NRRL B-5397 / IMRU 509)</name>
    <name type="common">Actinomadura dassonvillei</name>
    <dbReference type="NCBI Taxonomy" id="446468"/>
    <lineage>
        <taxon>Bacteria</taxon>
        <taxon>Bacillati</taxon>
        <taxon>Actinomycetota</taxon>
        <taxon>Actinomycetes</taxon>
        <taxon>Streptosporangiales</taxon>
        <taxon>Nocardiopsidaceae</taxon>
        <taxon>Nocardiopsis</taxon>
    </lineage>
</organism>
<dbReference type="Proteomes" id="UP000002219">
    <property type="component" value="Chromosome 1"/>
</dbReference>
<dbReference type="Pfam" id="PF12146">
    <property type="entry name" value="Hydrolase_4"/>
    <property type="match status" value="1"/>
</dbReference>
<dbReference type="HOGENOM" id="CLU_076356_0_0_11"/>
<accession>D7B2L4</accession>
<dbReference type="STRING" id="446468.Ndas_1273"/>
<dbReference type="GeneID" id="91489351"/>
<dbReference type="RefSeq" id="WP_013152319.1">
    <property type="nucleotide sequence ID" value="NC_014210.1"/>
</dbReference>
<dbReference type="InterPro" id="IPR000073">
    <property type="entry name" value="AB_hydrolase_1"/>
</dbReference>
<evidence type="ECO:0000313" key="2">
    <source>
        <dbReference type="EMBL" id="ADH66712.1"/>
    </source>
</evidence>
<name>D7B2L4_NOCDD</name>
<sequence length="300" mass="32079">MDNPYTAWMPVGLRPDPPPRCESTWRRFPDADVHVERVGEPDAARRAVLLHGAGGHAGLLRPYAAALAHRGFHVVVPDLPGYGRTRVRRRGAVRYADWVRVAVGISSAERQAHQGPLTLVGASMGGLLAYDAATRTGAADAVVATCLLDPRDPRARRRISRYAWLGDAAPPLLRVAAGPLAATRVPVRWLANMWAISNQPELTEAVVGDPLGGGNSVPLGFLRSFLESAPAVEPERAADTTVVLAHPAEDRWTPVEVSLPFFERLAGPKRLVMLDGAGHLPVEEPGVGQLLDAVVEASSG</sequence>
<dbReference type="PRINTS" id="PR00111">
    <property type="entry name" value="ABHYDROLASE"/>
</dbReference>
<dbReference type="OrthoDB" id="1376138at2"/>
<dbReference type="EMBL" id="CP002040">
    <property type="protein sequence ID" value="ADH66712.1"/>
    <property type="molecule type" value="Genomic_DNA"/>
</dbReference>
<proteinExistence type="predicted"/>
<keyword evidence="2" id="KW-0378">Hydrolase</keyword>
<evidence type="ECO:0000259" key="1">
    <source>
        <dbReference type="Pfam" id="PF12146"/>
    </source>
</evidence>
<reference evidence="2 3" key="1">
    <citation type="journal article" date="2010" name="Stand. Genomic Sci.">
        <title>Complete genome sequence of Nocardiopsis dassonvillei type strain (IMRU 509).</title>
        <authorList>
            <person name="Sun H."/>
            <person name="Lapidus A."/>
            <person name="Nolan M."/>
            <person name="Lucas S."/>
            <person name="Del Rio T.G."/>
            <person name="Tice H."/>
            <person name="Cheng J.F."/>
            <person name="Tapia R."/>
            <person name="Han C."/>
            <person name="Goodwin L."/>
            <person name="Pitluck S."/>
            <person name="Pagani I."/>
            <person name="Ivanova N."/>
            <person name="Mavromatis K."/>
            <person name="Mikhailova N."/>
            <person name="Pati A."/>
            <person name="Chen A."/>
            <person name="Palaniappan K."/>
            <person name="Land M."/>
            <person name="Hauser L."/>
            <person name="Chang Y.J."/>
            <person name="Jeffries C.D."/>
            <person name="Djao O.D."/>
            <person name="Rohde M."/>
            <person name="Sikorski J."/>
            <person name="Goker M."/>
            <person name="Woyke T."/>
            <person name="Bristow J."/>
            <person name="Eisen J.A."/>
            <person name="Markowitz V."/>
            <person name="Hugenholtz P."/>
            <person name="Kyrpides N.C."/>
            <person name="Klenk H.P."/>
        </authorList>
    </citation>
    <scope>NUCLEOTIDE SEQUENCE [LARGE SCALE GENOMIC DNA]</scope>
    <source>
        <strain evidence="3">ATCC 23218 / DSM 43111 / CIP 107115 / JCM 7437 / KCTC 9190 / NBRC 14626 / NCTC 10488 / NRRL B-5397 / IMRU 509</strain>
    </source>
</reference>
<evidence type="ECO:0000313" key="3">
    <source>
        <dbReference type="Proteomes" id="UP000002219"/>
    </source>
</evidence>
<dbReference type="PANTHER" id="PTHR43689:SF8">
    <property type="entry name" value="ALPHA_BETA-HYDROLASES SUPERFAMILY PROTEIN"/>
    <property type="match status" value="1"/>
</dbReference>
<dbReference type="AlphaFoldDB" id="D7B2L4"/>
<dbReference type="InterPro" id="IPR022742">
    <property type="entry name" value="Hydrolase_4"/>
</dbReference>
<keyword evidence="3" id="KW-1185">Reference proteome</keyword>
<dbReference type="KEGG" id="nda:Ndas_1273"/>